<sequence length="72" mass="8726">MNAKQFYDEVVKLRRLQKEYFRIRSSGTLRASKKQEKLIDSEIDRVERLIQKHRNTNLFDHETDKQETSTVE</sequence>
<protein>
    <submittedName>
        <fullName evidence="1">Uncharacterized protein</fullName>
    </submittedName>
</protein>
<dbReference type="Proteomes" id="UP000196587">
    <property type="component" value="Unassembled WGS sequence"/>
</dbReference>
<dbReference type="RefSeq" id="WP_087413540.1">
    <property type="nucleotide sequence ID" value="NZ_NFKE01000017.1"/>
</dbReference>
<reference evidence="2" key="1">
    <citation type="submission" date="2017-04" db="EMBL/GenBank/DDBJ databases">
        <title>Function of individual gut microbiota members based on whole genome sequencing of pure cultures obtained from chicken caecum.</title>
        <authorList>
            <person name="Medvecky M."/>
            <person name="Cejkova D."/>
            <person name="Polansky O."/>
            <person name="Karasova D."/>
            <person name="Kubasova T."/>
            <person name="Cizek A."/>
            <person name="Rychlik I."/>
        </authorList>
    </citation>
    <scope>NUCLEOTIDE SEQUENCE [LARGE SCALE GENOMIC DNA]</scope>
    <source>
        <strain evidence="2">An189</strain>
    </source>
</reference>
<accession>A0A1Y4JHA7</accession>
<evidence type="ECO:0000313" key="1">
    <source>
        <dbReference type="EMBL" id="OUP31888.1"/>
    </source>
</evidence>
<comment type="caution">
    <text evidence="1">The sequence shown here is derived from an EMBL/GenBank/DDBJ whole genome shotgun (WGS) entry which is preliminary data.</text>
</comment>
<evidence type="ECO:0000313" key="2">
    <source>
        <dbReference type="Proteomes" id="UP000196587"/>
    </source>
</evidence>
<name>A0A1Y4JHA7_9BACE</name>
<organism evidence="1 2">
    <name type="scientific">Bacteroides clarus</name>
    <dbReference type="NCBI Taxonomy" id="626929"/>
    <lineage>
        <taxon>Bacteria</taxon>
        <taxon>Pseudomonadati</taxon>
        <taxon>Bacteroidota</taxon>
        <taxon>Bacteroidia</taxon>
        <taxon>Bacteroidales</taxon>
        <taxon>Bacteroidaceae</taxon>
        <taxon>Bacteroides</taxon>
    </lineage>
</organism>
<gene>
    <name evidence="1" type="ORF">B5F24_15940</name>
</gene>
<proteinExistence type="predicted"/>
<dbReference type="AlphaFoldDB" id="A0A1Y4JHA7"/>
<dbReference type="EMBL" id="NFKE01000017">
    <property type="protein sequence ID" value="OUP31888.1"/>
    <property type="molecule type" value="Genomic_DNA"/>
</dbReference>